<dbReference type="EMBL" id="ABVL01000024">
    <property type="protein sequence ID" value="EDY17027.1"/>
    <property type="molecule type" value="Genomic_DNA"/>
</dbReference>
<dbReference type="InterPro" id="IPR003111">
    <property type="entry name" value="Lon_prtase_N"/>
</dbReference>
<keyword evidence="3" id="KW-1185">Reference proteome</keyword>
<dbReference type="STRING" id="497964.CfE428DRAFT_5372"/>
<feature type="domain" description="Lon N-terminal" evidence="1">
    <location>
        <begin position="1"/>
        <end position="189"/>
    </location>
</feature>
<dbReference type="Gene3D" id="1.20.58.1480">
    <property type="match status" value="1"/>
</dbReference>
<dbReference type="Proteomes" id="UP000005824">
    <property type="component" value="Unassembled WGS sequence"/>
</dbReference>
<dbReference type="PANTHER" id="PTHR46732:SF8">
    <property type="entry name" value="ATP-DEPENDENT PROTEASE LA (LON) DOMAIN PROTEIN"/>
    <property type="match status" value="1"/>
</dbReference>
<dbReference type="AlphaFoldDB" id="B4D8Y2"/>
<gene>
    <name evidence="2" type="ORF">CfE428DRAFT_5372</name>
</gene>
<dbReference type="SUPFAM" id="SSF88697">
    <property type="entry name" value="PUA domain-like"/>
    <property type="match status" value="1"/>
</dbReference>
<evidence type="ECO:0000313" key="3">
    <source>
        <dbReference type="Proteomes" id="UP000005824"/>
    </source>
</evidence>
<dbReference type="Pfam" id="PF02190">
    <property type="entry name" value="LON_substr_bdg"/>
    <property type="match status" value="1"/>
</dbReference>
<dbReference type="InterPro" id="IPR046336">
    <property type="entry name" value="Lon_prtase_N_sf"/>
</dbReference>
<dbReference type="Gene3D" id="2.30.130.40">
    <property type="entry name" value="LON domain-like"/>
    <property type="match status" value="1"/>
</dbReference>
<evidence type="ECO:0000259" key="1">
    <source>
        <dbReference type="PROSITE" id="PS51787"/>
    </source>
</evidence>
<accession>B4D8Y2</accession>
<dbReference type="InterPro" id="IPR015947">
    <property type="entry name" value="PUA-like_sf"/>
</dbReference>
<dbReference type="SMART" id="SM00464">
    <property type="entry name" value="LON"/>
    <property type="match status" value="1"/>
</dbReference>
<dbReference type="PROSITE" id="PS51787">
    <property type="entry name" value="LON_N"/>
    <property type="match status" value="1"/>
</dbReference>
<protein>
    <submittedName>
        <fullName evidence="2">Peptidase S16 lon domain protein</fullName>
    </submittedName>
</protein>
<comment type="caution">
    <text evidence="2">The sequence shown here is derived from an EMBL/GenBank/DDBJ whole genome shotgun (WGS) entry which is preliminary data.</text>
</comment>
<dbReference type="InParanoid" id="B4D8Y2"/>
<dbReference type="eggNOG" id="COG0466">
    <property type="taxonomic scope" value="Bacteria"/>
</dbReference>
<reference evidence="2 3" key="1">
    <citation type="journal article" date="2011" name="J. Bacteriol.">
        <title>Genome sequence of Chthoniobacter flavus Ellin428, an aerobic heterotrophic soil bacterium.</title>
        <authorList>
            <person name="Kant R."/>
            <person name="van Passel M.W."/>
            <person name="Palva A."/>
            <person name="Lucas S."/>
            <person name="Lapidus A."/>
            <person name="Glavina Del Rio T."/>
            <person name="Dalin E."/>
            <person name="Tice H."/>
            <person name="Bruce D."/>
            <person name="Goodwin L."/>
            <person name="Pitluck S."/>
            <person name="Larimer F.W."/>
            <person name="Land M.L."/>
            <person name="Hauser L."/>
            <person name="Sangwan P."/>
            <person name="de Vos W.M."/>
            <person name="Janssen P.H."/>
            <person name="Smidt H."/>
        </authorList>
    </citation>
    <scope>NUCLEOTIDE SEQUENCE [LARGE SCALE GENOMIC DNA]</scope>
    <source>
        <strain evidence="2 3">Ellin428</strain>
    </source>
</reference>
<evidence type="ECO:0000313" key="2">
    <source>
        <dbReference type="EMBL" id="EDY17027.1"/>
    </source>
</evidence>
<name>B4D8Y2_9BACT</name>
<organism evidence="2 3">
    <name type="scientific">Chthoniobacter flavus Ellin428</name>
    <dbReference type="NCBI Taxonomy" id="497964"/>
    <lineage>
        <taxon>Bacteria</taxon>
        <taxon>Pseudomonadati</taxon>
        <taxon>Verrucomicrobiota</taxon>
        <taxon>Spartobacteria</taxon>
        <taxon>Chthoniobacterales</taxon>
        <taxon>Chthoniobacteraceae</taxon>
        <taxon>Chthoniobacter</taxon>
    </lineage>
</organism>
<proteinExistence type="predicted"/>
<dbReference type="PANTHER" id="PTHR46732">
    <property type="entry name" value="ATP-DEPENDENT PROTEASE LA (LON) DOMAIN PROTEIN"/>
    <property type="match status" value="1"/>
</dbReference>
<sequence length="189" mass="21493">MVLPGAQLYPHVPLPLYIFEPRYRQMLAWSLEADRMFCIASMKPGISEARATDDFYHVVGLGFVRACVGRDDGTSHLILQGLARMRIVGFLQDKPFRIAELRELTSTPPAAEENDLLRIQMLKESTKHFTGDAKMPENVEQEFGSIDDPAMMADMIAHACLQDSEQRQAILEELDVQKRVQLLLSYLRK</sequence>